<keyword evidence="2" id="KW-1185">Reference proteome</keyword>
<protein>
    <submittedName>
        <fullName evidence="1">Uncharacterized protein</fullName>
    </submittedName>
</protein>
<evidence type="ECO:0000313" key="2">
    <source>
        <dbReference type="Proteomes" id="UP000054925"/>
    </source>
</evidence>
<sequence length="75" mass="8295">MDSPQVRFQGFSLSSHTFFAAGTYSVTLIIRAPDGLQRASELMGNFPCRADARKFAIEYGMAQIAERPLPEAAWV</sequence>
<proteinExistence type="predicted"/>
<dbReference type="Proteomes" id="UP000054925">
    <property type="component" value="Unassembled WGS sequence"/>
</dbReference>
<comment type="caution">
    <text evidence="1">The sequence shown here is derived from an EMBL/GenBank/DDBJ whole genome shotgun (WGS) entry which is preliminary data.</text>
</comment>
<reference evidence="1" key="1">
    <citation type="submission" date="2016-01" db="EMBL/GenBank/DDBJ databases">
        <authorList>
            <person name="Peeters C."/>
        </authorList>
    </citation>
    <scope>NUCLEOTIDE SEQUENCE [LARGE SCALE GENOMIC DNA]</scope>
    <source>
        <strain evidence="1">LMG 22937</strain>
    </source>
</reference>
<dbReference type="AlphaFoldDB" id="A0A158L2J6"/>
<accession>A0A158L2J6</accession>
<gene>
    <name evidence="1" type="ORF">AWB67_07437</name>
</gene>
<evidence type="ECO:0000313" key="1">
    <source>
        <dbReference type="EMBL" id="SAL87572.1"/>
    </source>
</evidence>
<dbReference type="EMBL" id="FCOL02000353">
    <property type="protein sequence ID" value="SAL87572.1"/>
    <property type="molecule type" value="Genomic_DNA"/>
</dbReference>
<organism evidence="1 2">
    <name type="scientific">Caballeronia terrestris</name>
    <dbReference type="NCBI Taxonomy" id="1226301"/>
    <lineage>
        <taxon>Bacteria</taxon>
        <taxon>Pseudomonadati</taxon>
        <taxon>Pseudomonadota</taxon>
        <taxon>Betaproteobacteria</taxon>
        <taxon>Burkholderiales</taxon>
        <taxon>Burkholderiaceae</taxon>
        <taxon>Caballeronia</taxon>
    </lineage>
</organism>
<name>A0A158L2J6_9BURK</name>